<organism evidence="1 2">
    <name type="scientific">Hyalomma asiaticum</name>
    <name type="common">Tick</name>
    <dbReference type="NCBI Taxonomy" id="266040"/>
    <lineage>
        <taxon>Eukaryota</taxon>
        <taxon>Metazoa</taxon>
        <taxon>Ecdysozoa</taxon>
        <taxon>Arthropoda</taxon>
        <taxon>Chelicerata</taxon>
        <taxon>Arachnida</taxon>
        <taxon>Acari</taxon>
        <taxon>Parasitiformes</taxon>
        <taxon>Ixodida</taxon>
        <taxon>Ixodoidea</taxon>
        <taxon>Ixodidae</taxon>
        <taxon>Hyalomminae</taxon>
        <taxon>Hyalomma</taxon>
    </lineage>
</organism>
<comment type="caution">
    <text evidence="1">The sequence shown here is derived from an EMBL/GenBank/DDBJ whole genome shotgun (WGS) entry which is preliminary data.</text>
</comment>
<name>A0ACB7TB28_HYAAI</name>
<gene>
    <name evidence="1" type="ORF">HPB50_020208</name>
</gene>
<proteinExistence type="predicted"/>
<evidence type="ECO:0000313" key="2">
    <source>
        <dbReference type="Proteomes" id="UP000821845"/>
    </source>
</evidence>
<accession>A0ACB7TB28</accession>
<dbReference type="EMBL" id="CM023490">
    <property type="protein sequence ID" value="KAH6943338.1"/>
    <property type="molecule type" value="Genomic_DNA"/>
</dbReference>
<keyword evidence="2" id="KW-1185">Reference proteome</keyword>
<reference evidence="1" key="1">
    <citation type="submission" date="2020-05" db="EMBL/GenBank/DDBJ databases">
        <title>Large-scale comparative analyses of tick genomes elucidate their genetic diversity and vector capacities.</title>
        <authorList>
            <person name="Jia N."/>
            <person name="Wang J."/>
            <person name="Shi W."/>
            <person name="Du L."/>
            <person name="Sun Y."/>
            <person name="Zhan W."/>
            <person name="Jiang J."/>
            <person name="Wang Q."/>
            <person name="Zhang B."/>
            <person name="Ji P."/>
            <person name="Sakyi L.B."/>
            <person name="Cui X."/>
            <person name="Yuan T."/>
            <person name="Jiang B."/>
            <person name="Yang W."/>
            <person name="Lam T.T.-Y."/>
            <person name="Chang Q."/>
            <person name="Ding S."/>
            <person name="Wang X."/>
            <person name="Zhu J."/>
            <person name="Ruan X."/>
            <person name="Zhao L."/>
            <person name="Wei J."/>
            <person name="Que T."/>
            <person name="Du C."/>
            <person name="Cheng J."/>
            <person name="Dai P."/>
            <person name="Han X."/>
            <person name="Huang E."/>
            <person name="Gao Y."/>
            <person name="Liu J."/>
            <person name="Shao H."/>
            <person name="Ye R."/>
            <person name="Li L."/>
            <person name="Wei W."/>
            <person name="Wang X."/>
            <person name="Wang C."/>
            <person name="Yang T."/>
            <person name="Huo Q."/>
            <person name="Li W."/>
            <person name="Guo W."/>
            <person name="Chen H."/>
            <person name="Zhou L."/>
            <person name="Ni X."/>
            <person name="Tian J."/>
            <person name="Zhou Y."/>
            <person name="Sheng Y."/>
            <person name="Liu T."/>
            <person name="Pan Y."/>
            <person name="Xia L."/>
            <person name="Li J."/>
            <person name="Zhao F."/>
            <person name="Cao W."/>
        </authorList>
    </citation>
    <scope>NUCLEOTIDE SEQUENCE</scope>
    <source>
        <strain evidence="1">Hyas-2018</strain>
    </source>
</reference>
<evidence type="ECO:0000313" key="1">
    <source>
        <dbReference type="EMBL" id="KAH6943338.1"/>
    </source>
</evidence>
<protein>
    <submittedName>
        <fullName evidence="1">Uncharacterized protein</fullName>
    </submittedName>
</protein>
<sequence>MKPPVSASSCANGGAPDECKAAANQCSFAGVPDSICAASAVGGGTCKILLNGQATHIGGTVQVDATEPRQDGPVNTSSQNGVEKLGSNETQVNDRLTQRDDAAAAPNTGEAHQEDEVDLESENATGELSSDEDEDLDEQLEAAYCAGTTVDSKDDDSAPAEDWETEIVPPAFIAHWQPEGS</sequence>
<dbReference type="Proteomes" id="UP000821845">
    <property type="component" value="Chromosome 10"/>
</dbReference>